<dbReference type="InterPro" id="IPR038727">
    <property type="entry name" value="NadR/Ttd14_AAA_dom"/>
</dbReference>
<proteinExistence type="predicted"/>
<evidence type="ECO:0000259" key="3">
    <source>
        <dbReference type="Pfam" id="PF13521"/>
    </source>
</evidence>
<evidence type="ECO:0000313" key="5">
    <source>
        <dbReference type="Proteomes" id="UP001550850"/>
    </source>
</evidence>
<dbReference type="InterPro" id="IPR052735">
    <property type="entry name" value="NAD_biosynth-regulator"/>
</dbReference>
<dbReference type="Gene3D" id="3.40.50.300">
    <property type="entry name" value="P-loop containing nucleotide triphosphate hydrolases"/>
    <property type="match status" value="1"/>
</dbReference>
<gene>
    <name evidence="4" type="ORF">AB0E65_10840</name>
</gene>
<dbReference type="EMBL" id="JBEZUR010000012">
    <property type="protein sequence ID" value="MEU3554699.1"/>
    <property type="molecule type" value="Genomic_DNA"/>
</dbReference>
<dbReference type="InterPro" id="IPR027417">
    <property type="entry name" value="P-loop_NTPase"/>
</dbReference>
<dbReference type="PANTHER" id="PTHR37512:SF1">
    <property type="entry name" value="NADR_TTD14 AAA DOMAIN-CONTAINING PROTEIN"/>
    <property type="match status" value="1"/>
</dbReference>
<dbReference type="InterPro" id="IPR004821">
    <property type="entry name" value="Cyt_trans-like"/>
</dbReference>
<dbReference type="Pfam" id="PF13521">
    <property type="entry name" value="AAA_28"/>
    <property type="match status" value="1"/>
</dbReference>
<reference evidence="4 5" key="1">
    <citation type="submission" date="2024-06" db="EMBL/GenBank/DDBJ databases">
        <title>The Natural Products Discovery Center: Release of the First 8490 Sequenced Strains for Exploring Actinobacteria Biosynthetic Diversity.</title>
        <authorList>
            <person name="Kalkreuter E."/>
            <person name="Kautsar S.A."/>
            <person name="Yang D."/>
            <person name="Bader C.D."/>
            <person name="Teijaro C.N."/>
            <person name="Fluegel L."/>
            <person name="Davis C.M."/>
            <person name="Simpson J.R."/>
            <person name="Lauterbach L."/>
            <person name="Steele A.D."/>
            <person name="Gui C."/>
            <person name="Meng S."/>
            <person name="Li G."/>
            <person name="Viehrig K."/>
            <person name="Ye F."/>
            <person name="Su P."/>
            <person name="Kiefer A.F."/>
            <person name="Nichols A."/>
            <person name="Cepeda A.J."/>
            <person name="Yan W."/>
            <person name="Fan B."/>
            <person name="Jiang Y."/>
            <person name="Adhikari A."/>
            <person name="Zheng C.-J."/>
            <person name="Schuster L."/>
            <person name="Cowan T.M."/>
            <person name="Smanski M.J."/>
            <person name="Chevrette M.G."/>
            <person name="De Carvalho L.P.S."/>
            <person name="Shen B."/>
        </authorList>
    </citation>
    <scope>NUCLEOTIDE SEQUENCE [LARGE SCALE GENOMIC DNA]</scope>
    <source>
        <strain evidence="4 5">NPDC038104</strain>
    </source>
</reference>
<evidence type="ECO:0000259" key="2">
    <source>
        <dbReference type="Pfam" id="PF01467"/>
    </source>
</evidence>
<evidence type="ECO:0000256" key="1">
    <source>
        <dbReference type="SAM" id="MobiDB-lite"/>
    </source>
</evidence>
<keyword evidence="5" id="KW-1185">Reference proteome</keyword>
<comment type="caution">
    <text evidence="4">The sequence shown here is derived from an EMBL/GenBank/DDBJ whole genome shotgun (WGS) entry which is preliminary data.</text>
</comment>
<dbReference type="InterPro" id="IPR014729">
    <property type="entry name" value="Rossmann-like_a/b/a_fold"/>
</dbReference>
<organism evidence="4 5">
    <name type="scientific">Streptomyces fragilis</name>
    <dbReference type="NCBI Taxonomy" id="67301"/>
    <lineage>
        <taxon>Bacteria</taxon>
        <taxon>Bacillati</taxon>
        <taxon>Actinomycetota</taxon>
        <taxon>Actinomycetes</taxon>
        <taxon>Kitasatosporales</taxon>
        <taxon>Streptomycetaceae</taxon>
        <taxon>Streptomyces</taxon>
    </lineage>
</organism>
<accession>A0ABV2YG47</accession>
<feature type="domain" description="NadR/Ttd14 AAA" evidence="3">
    <location>
        <begin position="155"/>
        <end position="330"/>
    </location>
</feature>
<dbReference type="NCBIfam" id="TIGR00125">
    <property type="entry name" value="cyt_tran_rel"/>
    <property type="match status" value="1"/>
</dbReference>
<dbReference type="RefSeq" id="WP_108952995.1">
    <property type="nucleotide sequence ID" value="NZ_BEVZ01000002.1"/>
</dbReference>
<dbReference type="SUPFAM" id="SSF52374">
    <property type="entry name" value="Nucleotidylyl transferase"/>
    <property type="match status" value="1"/>
</dbReference>
<feature type="region of interest" description="Disordered" evidence="1">
    <location>
        <begin position="350"/>
        <end position="395"/>
    </location>
</feature>
<dbReference type="PANTHER" id="PTHR37512">
    <property type="entry name" value="TRIFUNCTIONAL NAD BIOSYNTHESIS/REGULATOR PROTEIN NADR"/>
    <property type="match status" value="1"/>
</dbReference>
<dbReference type="Gene3D" id="3.40.50.620">
    <property type="entry name" value="HUPs"/>
    <property type="match status" value="1"/>
</dbReference>
<feature type="compositionally biased region" description="Low complexity" evidence="1">
    <location>
        <begin position="361"/>
        <end position="372"/>
    </location>
</feature>
<dbReference type="SUPFAM" id="SSF52540">
    <property type="entry name" value="P-loop containing nucleoside triphosphate hydrolases"/>
    <property type="match status" value="1"/>
</dbReference>
<name>A0ABV2YG47_9ACTN</name>
<feature type="compositionally biased region" description="Basic and acidic residues" evidence="1">
    <location>
        <begin position="373"/>
        <end position="386"/>
    </location>
</feature>
<evidence type="ECO:0000313" key="4">
    <source>
        <dbReference type="EMBL" id="MEU3554699.1"/>
    </source>
</evidence>
<sequence>MRYGHGLVLGKFYPPHAGHHHLVRTAAEQCDRLTVLVCASSVESVSLADRVAWMREEHPACEVVGTMDEVPVDYTDPDVWAAHVEIFRAAVPGRIDAVFTSEAYGEELGRRLGAVSVLVDPDRTVHPVSGTAVRRDPVECWPYLAPPVRGALARRVVVLGAESTGTTTLARALAAHFRERGGVWADTRWVPEYGREFSERKLEALGPGGHWSDVSFASREFPLIAAEQLAREDRAAREGSPVLFCDTDAFATTIWHERYLGSANPEVARIAEEGRRQHLWLLTDHADVPFEDDGLRDGEHLRPWMTSRFEAELTRTGRPFRVLRGSPAHRLREAVAAVEDLLAGGWGFTDPLPERRGGQEAPAGPAFPAPRALPEESRDLAPRDVETLSPAPAEG</sequence>
<dbReference type="Proteomes" id="UP001550850">
    <property type="component" value="Unassembled WGS sequence"/>
</dbReference>
<dbReference type="Pfam" id="PF01467">
    <property type="entry name" value="CTP_transf_like"/>
    <property type="match status" value="1"/>
</dbReference>
<protein>
    <submittedName>
        <fullName evidence="4">AAA family ATPase</fullName>
    </submittedName>
</protein>
<feature type="domain" description="Cytidyltransferase-like" evidence="2">
    <location>
        <begin position="8"/>
        <end position="135"/>
    </location>
</feature>